<dbReference type="PANTHER" id="PTHR33802">
    <property type="entry name" value="SI:CH211-161H7.5-RELATED"/>
    <property type="match status" value="1"/>
</dbReference>
<feature type="transmembrane region" description="Helical" evidence="1">
    <location>
        <begin position="63"/>
        <end position="82"/>
    </location>
</feature>
<dbReference type="Proteomes" id="UP001519460">
    <property type="component" value="Unassembled WGS sequence"/>
</dbReference>
<evidence type="ECO:0000313" key="3">
    <source>
        <dbReference type="Proteomes" id="UP001519460"/>
    </source>
</evidence>
<feature type="transmembrane region" description="Helical" evidence="1">
    <location>
        <begin position="213"/>
        <end position="233"/>
    </location>
</feature>
<dbReference type="EMBL" id="JACVVK020000521">
    <property type="protein sequence ID" value="KAK7468158.1"/>
    <property type="molecule type" value="Genomic_DNA"/>
</dbReference>
<protein>
    <submittedName>
        <fullName evidence="2">Uncharacterized protein</fullName>
    </submittedName>
</protein>
<feature type="transmembrane region" description="Helical" evidence="1">
    <location>
        <begin position="268"/>
        <end position="287"/>
    </location>
</feature>
<keyword evidence="1" id="KW-0472">Membrane</keyword>
<feature type="transmembrane region" description="Helical" evidence="1">
    <location>
        <begin position="340"/>
        <end position="364"/>
    </location>
</feature>
<dbReference type="AlphaFoldDB" id="A0ABD0JAY5"/>
<sequence>MEQKQQGHKGWFIGLFVLNFFVLLCLYFTAIAQPEFIEGIYKHSMENQSAKYYIQITPSGWTFSIWGFIYVWQALWAIYSLVLLCRKTPDGPAYLCPVTLTPAMFVCFMLANACSIAWSFFFDRDHIEAAFVAILGIPIFLVLAIALSYRALDAASPTLVAQGRSRDIWLVRGLVHNALAMYGTWTAIASLLNLAIVIHYRSDPVISNEDACTVALAVLSVEILVFYATDLLLLDRYSRYTITPYIVVVVAFIGSIDKNWVDGARNSIFSAVLLAVGGVGLLVKLILTVYRHVTRPRTQIQNDVIISQDRVRRPGYRGIFVSTPGNQSDKYYLEITPAGWTFSIWGFIYTWQALWVLYSIVNLFRTTAQGPAYVNPPVLPCSLFVLYSLTNCCNIAWLFLFDRDYIEGAFVALFFTAFSLILALAVTYRSLDWCSSQLVEQGRSVDIWLVRGLVHNGLGIYATWTSIATLLNMAMVITYSDGSDISVKTASTVALGVLTAEIVVFVGTDLFLLDRYSRYTITPYLVVVVALIGSISKNWESGATNSIFTAVLLAVGSLALLVKLVLTIYRHVTRPRYTSHVTSTLSKSQLP</sequence>
<feature type="transmembrane region" description="Helical" evidence="1">
    <location>
        <begin position="12"/>
        <end position="32"/>
    </location>
</feature>
<accession>A0ABD0JAY5</accession>
<evidence type="ECO:0000313" key="2">
    <source>
        <dbReference type="EMBL" id="KAK7468158.1"/>
    </source>
</evidence>
<feature type="transmembrane region" description="Helical" evidence="1">
    <location>
        <begin position="94"/>
        <end position="118"/>
    </location>
</feature>
<reference evidence="2 3" key="1">
    <citation type="journal article" date="2023" name="Sci. Data">
        <title>Genome assembly of the Korean intertidal mud-creeper Batillaria attramentaria.</title>
        <authorList>
            <person name="Patra A.K."/>
            <person name="Ho P.T."/>
            <person name="Jun S."/>
            <person name="Lee S.J."/>
            <person name="Kim Y."/>
            <person name="Won Y.J."/>
        </authorList>
    </citation>
    <scope>NUCLEOTIDE SEQUENCE [LARGE SCALE GENOMIC DNA]</scope>
    <source>
        <strain evidence="2">Wonlab-2016</strain>
    </source>
</reference>
<proteinExistence type="predicted"/>
<feature type="transmembrane region" description="Helical" evidence="1">
    <location>
        <begin position="130"/>
        <end position="152"/>
    </location>
</feature>
<name>A0ABD0JAY5_9CAEN</name>
<feature type="transmembrane region" description="Helical" evidence="1">
    <location>
        <begin position="240"/>
        <end position="256"/>
    </location>
</feature>
<organism evidence="2 3">
    <name type="scientific">Batillaria attramentaria</name>
    <dbReference type="NCBI Taxonomy" id="370345"/>
    <lineage>
        <taxon>Eukaryota</taxon>
        <taxon>Metazoa</taxon>
        <taxon>Spiralia</taxon>
        <taxon>Lophotrochozoa</taxon>
        <taxon>Mollusca</taxon>
        <taxon>Gastropoda</taxon>
        <taxon>Caenogastropoda</taxon>
        <taxon>Sorbeoconcha</taxon>
        <taxon>Cerithioidea</taxon>
        <taxon>Batillariidae</taxon>
        <taxon>Batillaria</taxon>
    </lineage>
</organism>
<dbReference type="PANTHER" id="PTHR33802:SF1">
    <property type="entry name" value="XK-RELATED PROTEIN"/>
    <property type="match status" value="1"/>
</dbReference>
<feature type="transmembrane region" description="Helical" evidence="1">
    <location>
        <begin position="173"/>
        <end position="201"/>
    </location>
</feature>
<comment type="caution">
    <text evidence="2">The sequence shown here is derived from an EMBL/GenBank/DDBJ whole genome shotgun (WGS) entry which is preliminary data.</text>
</comment>
<feature type="transmembrane region" description="Helical" evidence="1">
    <location>
        <begin position="519"/>
        <end position="535"/>
    </location>
</feature>
<keyword evidence="1" id="KW-1133">Transmembrane helix</keyword>
<feature type="transmembrane region" description="Helical" evidence="1">
    <location>
        <begin position="458"/>
        <end position="480"/>
    </location>
</feature>
<gene>
    <name evidence="2" type="ORF">BaRGS_00036622</name>
</gene>
<feature type="transmembrane region" description="Helical" evidence="1">
    <location>
        <begin position="408"/>
        <end position="428"/>
    </location>
</feature>
<evidence type="ECO:0000256" key="1">
    <source>
        <dbReference type="SAM" id="Phobius"/>
    </source>
</evidence>
<feature type="transmembrane region" description="Helical" evidence="1">
    <location>
        <begin position="492"/>
        <end position="513"/>
    </location>
</feature>
<feature type="transmembrane region" description="Helical" evidence="1">
    <location>
        <begin position="384"/>
        <end position="401"/>
    </location>
</feature>
<keyword evidence="3" id="KW-1185">Reference proteome</keyword>
<keyword evidence="1" id="KW-0812">Transmembrane</keyword>
<feature type="transmembrane region" description="Helical" evidence="1">
    <location>
        <begin position="547"/>
        <end position="569"/>
    </location>
</feature>